<accession>A0ABQ8JGW3</accession>
<comment type="caution">
    <text evidence="1">The sequence shown here is derived from an EMBL/GenBank/DDBJ whole genome shotgun (WGS) entry which is preliminary data.</text>
</comment>
<name>A0ABQ8JGW3_DERPT</name>
<organism evidence="1 2">
    <name type="scientific">Dermatophagoides pteronyssinus</name>
    <name type="common">European house dust mite</name>
    <dbReference type="NCBI Taxonomy" id="6956"/>
    <lineage>
        <taxon>Eukaryota</taxon>
        <taxon>Metazoa</taxon>
        <taxon>Ecdysozoa</taxon>
        <taxon>Arthropoda</taxon>
        <taxon>Chelicerata</taxon>
        <taxon>Arachnida</taxon>
        <taxon>Acari</taxon>
        <taxon>Acariformes</taxon>
        <taxon>Sarcoptiformes</taxon>
        <taxon>Astigmata</taxon>
        <taxon>Psoroptidia</taxon>
        <taxon>Analgoidea</taxon>
        <taxon>Pyroglyphidae</taxon>
        <taxon>Dermatophagoidinae</taxon>
        <taxon>Dermatophagoides</taxon>
    </lineage>
</organism>
<proteinExistence type="predicted"/>
<keyword evidence="2" id="KW-1185">Reference proteome</keyword>
<dbReference type="EMBL" id="NJHN03000039">
    <property type="protein sequence ID" value="KAH9421650.1"/>
    <property type="molecule type" value="Genomic_DNA"/>
</dbReference>
<reference evidence="1 2" key="1">
    <citation type="journal article" date="2018" name="J. Allergy Clin. Immunol.">
        <title>High-quality assembly of Dermatophagoides pteronyssinus genome and transcriptome reveals a wide range of novel allergens.</title>
        <authorList>
            <person name="Liu X.Y."/>
            <person name="Yang K.Y."/>
            <person name="Wang M.Q."/>
            <person name="Kwok J.S."/>
            <person name="Zeng X."/>
            <person name="Yang Z."/>
            <person name="Xiao X.J."/>
            <person name="Lau C.P."/>
            <person name="Li Y."/>
            <person name="Huang Z.M."/>
            <person name="Ba J.G."/>
            <person name="Yim A.K."/>
            <person name="Ouyang C.Y."/>
            <person name="Ngai S.M."/>
            <person name="Chan T.F."/>
            <person name="Leung E.L."/>
            <person name="Liu L."/>
            <person name="Liu Z.G."/>
            <person name="Tsui S.K."/>
        </authorList>
    </citation>
    <scope>NUCLEOTIDE SEQUENCE [LARGE SCALE GENOMIC DNA]</scope>
    <source>
        <strain evidence="1">Derp</strain>
    </source>
</reference>
<reference evidence="1 2" key="2">
    <citation type="journal article" date="2022" name="Mol. Biol. Evol.">
        <title>Comparative Genomics Reveals Insights into the Divergent Evolution of Astigmatic Mites and Household Pest Adaptations.</title>
        <authorList>
            <person name="Xiong Q."/>
            <person name="Wan A.T."/>
            <person name="Liu X."/>
            <person name="Fung C.S."/>
            <person name="Xiao X."/>
            <person name="Malainual N."/>
            <person name="Hou J."/>
            <person name="Wang L."/>
            <person name="Wang M."/>
            <person name="Yang K.Y."/>
            <person name="Cui Y."/>
            <person name="Leung E.L."/>
            <person name="Nong W."/>
            <person name="Shin S.K."/>
            <person name="Au S.W."/>
            <person name="Jeong K.Y."/>
            <person name="Chew F.T."/>
            <person name="Hui J.H."/>
            <person name="Leung T.F."/>
            <person name="Tungtrongchitr A."/>
            <person name="Zhong N."/>
            <person name="Liu Z."/>
            <person name="Tsui S.K."/>
        </authorList>
    </citation>
    <scope>NUCLEOTIDE SEQUENCE [LARGE SCALE GENOMIC DNA]</scope>
    <source>
        <strain evidence="1">Derp</strain>
    </source>
</reference>
<protein>
    <submittedName>
        <fullName evidence="1">Uncharacterized protein</fullName>
    </submittedName>
</protein>
<evidence type="ECO:0000313" key="1">
    <source>
        <dbReference type="EMBL" id="KAH9421650.1"/>
    </source>
</evidence>
<dbReference type="Proteomes" id="UP000887458">
    <property type="component" value="Unassembled WGS sequence"/>
</dbReference>
<evidence type="ECO:0000313" key="2">
    <source>
        <dbReference type="Proteomes" id="UP000887458"/>
    </source>
</evidence>
<gene>
    <name evidence="1" type="ORF">DERP_009054</name>
</gene>
<sequence>MPDIDQNYLFPFLSNHIYVENIAKNFPYYPMEYHCCYLVNDTGDMAISIPIDIDKHYYLNENMIDLIVVSVQYRLNLDETIATMDHLLVVPVMANNNRKRKPEFWLTEF</sequence>